<keyword evidence="2" id="KW-1185">Reference proteome</keyword>
<dbReference type="EMBL" id="JARUJP010000012">
    <property type="protein sequence ID" value="MDW8801769.1"/>
    <property type="molecule type" value="Genomic_DNA"/>
</dbReference>
<gene>
    <name evidence="1" type="ORF">P8V03_11490</name>
</gene>
<dbReference type="SUPFAM" id="SSF51126">
    <property type="entry name" value="Pectin lyase-like"/>
    <property type="match status" value="1"/>
</dbReference>
<dbReference type="InterPro" id="IPR029024">
    <property type="entry name" value="TerB-like"/>
</dbReference>
<evidence type="ECO:0008006" key="3">
    <source>
        <dbReference type="Google" id="ProtNLM"/>
    </source>
</evidence>
<name>A0ABU4JUE4_9CLOT</name>
<reference evidence="1 2" key="1">
    <citation type="submission" date="2023-04" db="EMBL/GenBank/DDBJ databases">
        <title>Clostridium tannerae sp. nov., isolated from the fecal material of an alpaca.</title>
        <authorList>
            <person name="Miller S."/>
            <person name="Hendry M."/>
            <person name="King J."/>
            <person name="Sankaranarayanan K."/>
            <person name="Lawson P.A."/>
        </authorList>
    </citation>
    <scope>NUCLEOTIDE SEQUENCE [LARGE SCALE GENOMIC DNA]</scope>
    <source>
        <strain evidence="1 2">A1-XYC3</strain>
    </source>
</reference>
<proteinExistence type="predicted"/>
<dbReference type="Proteomes" id="UP001281656">
    <property type="component" value="Unassembled WGS sequence"/>
</dbReference>
<dbReference type="RefSeq" id="WP_318798221.1">
    <property type="nucleotide sequence ID" value="NZ_JARUJP010000012.1"/>
</dbReference>
<evidence type="ECO:0000313" key="2">
    <source>
        <dbReference type="Proteomes" id="UP001281656"/>
    </source>
</evidence>
<dbReference type="InterPro" id="IPR011050">
    <property type="entry name" value="Pectin_lyase_fold/virulence"/>
</dbReference>
<dbReference type="SUPFAM" id="SSF158682">
    <property type="entry name" value="TerB-like"/>
    <property type="match status" value="1"/>
</dbReference>
<evidence type="ECO:0000313" key="1">
    <source>
        <dbReference type="EMBL" id="MDW8801769.1"/>
    </source>
</evidence>
<accession>A0ABU4JUE4</accession>
<comment type="caution">
    <text evidence="1">The sequence shown here is derived from an EMBL/GenBank/DDBJ whole genome shotgun (WGS) entry which is preliminary data.</text>
</comment>
<organism evidence="1 2">
    <name type="scientific">Clostridium tanneri</name>
    <dbReference type="NCBI Taxonomy" id="3037988"/>
    <lineage>
        <taxon>Bacteria</taxon>
        <taxon>Bacillati</taxon>
        <taxon>Bacillota</taxon>
        <taxon>Clostridia</taxon>
        <taxon>Eubacteriales</taxon>
        <taxon>Clostridiaceae</taxon>
        <taxon>Clostridium</taxon>
    </lineage>
</organism>
<protein>
    <recommendedName>
        <fullName evidence="3">Right handed beta helix domain-containing protein</fullName>
    </recommendedName>
</protein>
<dbReference type="Gene3D" id="1.10.3680.10">
    <property type="entry name" value="TerB-like"/>
    <property type="match status" value="1"/>
</dbReference>
<sequence length="464" mass="52089">MELKTEKIINMIKECEDKVKKIEGHALLNRGNYTKDLYMTLLSCIAFSNGDIDKRKYNFLKALCKGAETKEEPTSFLSKAGDLKMETLKEFLKNIVSEKLQYSFILDALILSAIDGGISDNESSFVGEIAEVLQLSRDEIEFLCDLCICILEEDAKKFNKIIENVPRNIDINQFSPYFMEFIHGLPIKDSYISGDVNWRGKFIINKPIINEGNLNIENARITFLENGKITSKNGSKISISNSEFINSEFILETGSTITAKKSEFSDNENKRVFVLQSNKEENSIENCIFQNCNFDDHGGAIYLNNSHLNMKKNIFSNCRSEGVGGAIYVSGENSGSVAITWSGLQFNNCEANYGGAIYESGNIIYYVNSCIFNSCKANIGSAVYCCCDFYVENLIEECEFNNCLSKTDGAVFIKYIYANKSVVQCRFNKCVSENGGYSCIAYSDRSDSFGNENIYNNCSNPIHS</sequence>